<evidence type="ECO:0000313" key="2">
    <source>
        <dbReference type="Proteomes" id="UP000485058"/>
    </source>
</evidence>
<gene>
    <name evidence="1" type="ORF">HaLaN_06492</name>
</gene>
<keyword evidence="2" id="KW-1185">Reference proteome</keyword>
<evidence type="ECO:0000313" key="1">
    <source>
        <dbReference type="EMBL" id="GFH11059.1"/>
    </source>
</evidence>
<dbReference type="EMBL" id="BLLF01000370">
    <property type="protein sequence ID" value="GFH11059.1"/>
    <property type="molecule type" value="Genomic_DNA"/>
</dbReference>
<name>A0A699YX12_HAELA</name>
<dbReference type="AlphaFoldDB" id="A0A699YX12"/>
<proteinExistence type="predicted"/>
<comment type="caution">
    <text evidence="1">The sequence shown here is derived from an EMBL/GenBank/DDBJ whole genome shotgun (WGS) entry which is preliminary data.</text>
</comment>
<reference evidence="1 2" key="1">
    <citation type="submission" date="2020-02" db="EMBL/GenBank/DDBJ databases">
        <title>Draft genome sequence of Haematococcus lacustris strain NIES-144.</title>
        <authorList>
            <person name="Morimoto D."/>
            <person name="Nakagawa S."/>
            <person name="Yoshida T."/>
            <person name="Sawayama S."/>
        </authorList>
    </citation>
    <scope>NUCLEOTIDE SEQUENCE [LARGE SCALE GENOMIC DNA]</scope>
    <source>
        <strain evidence="1 2">NIES-144</strain>
    </source>
</reference>
<dbReference type="Proteomes" id="UP000485058">
    <property type="component" value="Unassembled WGS sequence"/>
</dbReference>
<protein>
    <submittedName>
        <fullName evidence="1">Uncharacterized protein</fullName>
    </submittedName>
</protein>
<accession>A0A699YX12</accession>
<organism evidence="1 2">
    <name type="scientific">Haematococcus lacustris</name>
    <name type="common">Green alga</name>
    <name type="synonym">Haematococcus pluvialis</name>
    <dbReference type="NCBI Taxonomy" id="44745"/>
    <lineage>
        <taxon>Eukaryota</taxon>
        <taxon>Viridiplantae</taxon>
        <taxon>Chlorophyta</taxon>
        <taxon>core chlorophytes</taxon>
        <taxon>Chlorophyceae</taxon>
        <taxon>CS clade</taxon>
        <taxon>Chlamydomonadales</taxon>
        <taxon>Haematococcaceae</taxon>
        <taxon>Haematococcus</taxon>
    </lineage>
</organism>
<sequence length="78" mass="7758">MLFGVPAVTPAANGNAPFGGQAFQFVPAVQSNEGSAQVSNAGVGLGGSHQAQASRLCQPQALQPSPALVQLLPPCSSE</sequence>